<dbReference type="AlphaFoldDB" id="A0A7S3LUL9"/>
<organism evidence="3">
    <name type="scientific">Palpitomonas bilix</name>
    <dbReference type="NCBI Taxonomy" id="652834"/>
    <lineage>
        <taxon>Eukaryota</taxon>
        <taxon>Eukaryota incertae sedis</taxon>
    </lineage>
</organism>
<feature type="transmembrane region" description="Helical" evidence="1">
    <location>
        <begin position="73"/>
        <end position="95"/>
    </location>
</feature>
<feature type="chain" id="PRO_5030648712" evidence="2">
    <location>
        <begin position="19"/>
        <end position="111"/>
    </location>
</feature>
<keyword evidence="1" id="KW-1133">Transmembrane helix</keyword>
<gene>
    <name evidence="3" type="ORF">PBIL07802_LOCUS27722</name>
</gene>
<proteinExistence type="predicted"/>
<reference evidence="3" key="1">
    <citation type="submission" date="2021-01" db="EMBL/GenBank/DDBJ databases">
        <authorList>
            <person name="Corre E."/>
            <person name="Pelletier E."/>
            <person name="Niang G."/>
            <person name="Scheremetjew M."/>
            <person name="Finn R."/>
            <person name="Kale V."/>
            <person name="Holt S."/>
            <person name="Cochrane G."/>
            <person name="Meng A."/>
            <person name="Brown T."/>
            <person name="Cohen L."/>
        </authorList>
    </citation>
    <scope>NUCLEOTIDE SEQUENCE</scope>
    <source>
        <strain evidence="3">NIES-2562</strain>
    </source>
</reference>
<keyword evidence="1" id="KW-0472">Membrane</keyword>
<evidence type="ECO:0000256" key="1">
    <source>
        <dbReference type="SAM" id="Phobius"/>
    </source>
</evidence>
<evidence type="ECO:0000256" key="2">
    <source>
        <dbReference type="SAM" id="SignalP"/>
    </source>
</evidence>
<sequence length="111" mass="12200">MKVFAALCFLALVASVNASVFVRTESSDVAPASAKFICEGDLFSCEPTERMRKLMATEETATNDDETAALANIFIYMSAILIFISLGSMYMLAFIKHDDDALIYPPSKKKD</sequence>
<accession>A0A7S3LUL9</accession>
<keyword evidence="2" id="KW-0732">Signal</keyword>
<protein>
    <submittedName>
        <fullName evidence="3">Uncharacterized protein</fullName>
    </submittedName>
</protein>
<evidence type="ECO:0000313" key="3">
    <source>
        <dbReference type="EMBL" id="CAE0265386.1"/>
    </source>
</evidence>
<keyword evidence="1" id="KW-0812">Transmembrane</keyword>
<dbReference type="EMBL" id="HBIB01042264">
    <property type="protein sequence ID" value="CAE0265386.1"/>
    <property type="molecule type" value="Transcribed_RNA"/>
</dbReference>
<name>A0A7S3LUL9_9EUKA</name>
<feature type="signal peptide" evidence="2">
    <location>
        <begin position="1"/>
        <end position="18"/>
    </location>
</feature>